<dbReference type="RefSeq" id="WP_144239546.1">
    <property type="nucleotide sequence ID" value="NZ_CP007536.1"/>
</dbReference>
<evidence type="ECO:0000256" key="2">
    <source>
        <dbReference type="ARBA" id="ARBA00008333"/>
    </source>
</evidence>
<dbReference type="InterPro" id="IPR004923">
    <property type="entry name" value="FTR1/Fip1/EfeU"/>
</dbReference>
<accession>A0A060HJ83</accession>
<sequence>METRNIVIPALLVLLIVAAMLPAVAFAQASDSDAIVVLVNLERIRTQVQLAENMLQAGDRDSAFSHAFISHTTIFPSVKGQLGALDAGSTGQLESALTDYAFQIKDGTLSAEQAKGQASPQIYALLDSLGAKTGKASDKDAVSQVAAFLLRDAVQSYRQQDYQSAAGLVDTAYAKYQSTLSGSMEEQRKAEIESFFSDMKAAMAQKAGADSVARLQAAIERDLAENLSSEGAEGSGGYAQYFTTIRDLLAKVVSGVQAGDYAQAEQDGITAYLDNYEFLEAPIEKHDAKLMTTIEQQMRVQLREKIQDRESPSAIQDHINAILANLDAAEGLLKSDPGYSAQAAAGSGSSFASIDELSQGFGAYEGPIKERGDAADSAKEEVRQNIDQIRVKLDDALRIYRDGDAKGAIQASRSAYLDSYENIEIPLRPINPDFTLEMEIKFAELRNLMQAGAPYEQVAAKAVEIRRGLDESERLVTGTGSLAPAIAFSTSFSIIFREGLESALIIGAILTYLEASRNERFKKHVYYGIVLAFAGTAATWFAAQFLIDISGANASIIEAVAGISAVAVLFWVSFWILNKVETKKWIEFVKAKVWKATTTGSVMVFVMLSFFTVYREGFETVLFYQAMMSYARYMELYVAAGLIIGLGIIIGVTFLVRKLGKKLPLRVLFGLTMGVGAYMSIAFMGNAIREFQEIGLIETTHMIGTIPRLDINLAAMTGIHPTLETVVAQVALLAVYLAGSIYVLWLQPRRKKAIETARKSRADLDKPATGSSSGGSRADKDIDIGDH</sequence>
<dbReference type="OrthoDB" id="99335at2157"/>
<feature type="compositionally biased region" description="Basic and acidic residues" evidence="6">
    <location>
        <begin position="777"/>
        <end position="787"/>
    </location>
</feature>
<keyword evidence="9" id="KW-1185">Reference proteome</keyword>
<feature type="transmembrane region" description="Helical" evidence="7">
    <location>
        <begin position="525"/>
        <end position="547"/>
    </location>
</feature>
<dbReference type="AlphaFoldDB" id="A0A060HJ83"/>
<dbReference type="KEGG" id="nvn:NVIE_013460"/>
<comment type="subcellular location">
    <subcellularLocation>
        <location evidence="1">Membrane</location>
        <topology evidence="1">Multi-pass membrane protein</topology>
    </subcellularLocation>
</comment>
<dbReference type="PANTHER" id="PTHR31632:SF2">
    <property type="entry name" value="PLASMA MEMBRANE IRON PERMEASE"/>
    <property type="match status" value="1"/>
</dbReference>
<dbReference type="HOGENOM" id="CLU_374547_0_0_2"/>
<dbReference type="EMBL" id="CP007536">
    <property type="protein sequence ID" value="AIC15583.1"/>
    <property type="molecule type" value="Genomic_DNA"/>
</dbReference>
<dbReference type="GO" id="GO:0033573">
    <property type="term" value="C:high-affinity iron permease complex"/>
    <property type="evidence" value="ECO:0007669"/>
    <property type="project" value="InterPro"/>
</dbReference>
<proteinExistence type="inferred from homology"/>
<feature type="compositionally biased region" description="Basic and acidic residues" evidence="6">
    <location>
        <begin position="756"/>
        <end position="766"/>
    </location>
</feature>
<organism evidence="8 9">
    <name type="scientific">Nitrososphaera viennensis EN76</name>
    <dbReference type="NCBI Taxonomy" id="926571"/>
    <lineage>
        <taxon>Archaea</taxon>
        <taxon>Nitrososphaerota</taxon>
        <taxon>Nitrososphaeria</taxon>
        <taxon>Nitrososphaerales</taxon>
        <taxon>Nitrososphaeraceae</taxon>
        <taxon>Nitrososphaera</taxon>
    </lineage>
</organism>
<feature type="transmembrane region" description="Helical" evidence="7">
    <location>
        <begin position="726"/>
        <end position="745"/>
    </location>
</feature>
<comment type="similarity">
    <text evidence="2">Belongs to the oxidase-dependent Fe transporter (OFeT) (TC 9.A.10.1) family.</text>
</comment>
<dbReference type="PANTHER" id="PTHR31632">
    <property type="entry name" value="IRON TRANSPORTER FTH1"/>
    <property type="match status" value="1"/>
</dbReference>
<name>A0A060HJ83_9ARCH</name>
<keyword evidence="3 7" id="KW-0812">Transmembrane</keyword>
<gene>
    <name evidence="8" type="ORF">NVIE_013460</name>
</gene>
<reference evidence="8 9" key="1">
    <citation type="journal article" date="2014" name="Int. J. Syst. Evol. Microbiol.">
        <title>Nitrososphaera viennensis gen. nov., sp. nov., an aerobic and mesophilic, ammonia-oxidizing archaeon from soil and a member of the archaeal phylum Thaumarchaeota.</title>
        <authorList>
            <person name="Stieglmeier M."/>
            <person name="Klingl A."/>
            <person name="Alves R.J."/>
            <person name="Rittmann S.K."/>
            <person name="Melcher M."/>
            <person name="Leisch N."/>
            <person name="Schleper C."/>
        </authorList>
    </citation>
    <scope>NUCLEOTIDE SEQUENCE [LARGE SCALE GENOMIC DNA]</scope>
    <source>
        <strain evidence="8">EN76</strain>
    </source>
</reference>
<feature type="transmembrane region" description="Helical" evidence="7">
    <location>
        <begin position="494"/>
        <end position="513"/>
    </location>
</feature>
<evidence type="ECO:0000256" key="3">
    <source>
        <dbReference type="ARBA" id="ARBA00022692"/>
    </source>
</evidence>
<evidence type="ECO:0000256" key="7">
    <source>
        <dbReference type="SAM" id="Phobius"/>
    </source>
</evidence>
<feature type="transmembrane region" description="Helical" evidence="7">
    <location>
        <begin position="559"/>
        <end position="577"/>
    </location>
</feature>
<feature type="region of interest" description="Disordered" evidence="6">
    <location>
        <begin position="756"/>
        <end position="787"/>
    </location>
</feature>
<evidence type="ECO:0000313" key="8">
    <source>
        <dbReference type="EMBL" id="AIC15583.1"/>
    </source>
</evidence>
<evidence type="ECO:0000256" key="4">
    <source>
        <dbReference type="ARBA" id="ARBA00022989"/>
    </source>
</evidence>
<keyword evidence="5 7" id="KW-0472">Membrane</keyword>
<evidence type="ECO:0000256" key="5">
    <source>
        <dbReference type="ARBA" id="ARBA00023136"/>
    </source>
</evidence>
<dbReference type="Pfam" id="PF03239">
    <property type="entry name" value="FTR1"/>
    <property type="match status" value="1"/>
</dbReference>
<dbReference type="Proteomes" id="UP000027093">
    <property type="component" value="Chromosome"/>
</dbReference>
<feature type="transmembrane region" description="Helical" evidence="7">
    <location>
        <begin position="634"/>
        <end position="656"/>
    </location>
</feature>
<dbReference type="GeneID" id="74946605"/>
<protein>
    <submittedName>
        <fullName evidence="8">Putative iron/lead transporter</fullName>
    </submittedName>
</protein>
<dbReference type="GO" id="GO:0015093">
    <property type="term" value="F:ferrous iron transmembrane transporter activity"/>
    <property type="evidence" value="ECO:0007669"/>
    <property type="project" value="TreeGrafter"/>
</dbReference>
<dbReference type="STRING" id="926571.NVIE_013460"/>
<evidence type="ECO:0000256" key="1">
    <source>
        <dbReference type="ARBA" id="ARBA00004141"/>
    </source>
</evidence>
<evidence type="ECO:0000313" key="9">
    <source>
        <dbReference type="Proteomes" id="UP000027093"/>
    </source>
</evidence>
<feature type="transmembrane region" description="Helical" evidence="7">
    <location>
        <begin position="668"/>
        <end position="688"/>
    </location>
</feature>
<feature type="transmembrane region" description="Helical" evidence="7">
    <location>
        <begin position="593"/>
        <end position="614"/>
    </location>
</feature>
<keyword evidence="4 7" id="KW-1133">Transmembrane helix</keyword>
<evidence type="ECO:0000256" key="6">
    <source>
        <dbReference type="SAM" id="MobiDB-lite"/>
    </source>
</evidence>